<dbReference type="GeneID" id="20317630"/>
<dbReference type="CTD" id="20317630"/>
<proteinExistence type="predicted"/>
<dbReference type="RefSeq" id="XP_009166191.1">
    <property type="nucleotide sequence ID" value="XM_009167927.1"/>
</dbReference>
<accession>A0A074ZSH5</accession>
<evidence type="ECO:0000313" key="2">
    <source>
        <dbReference type="Proteomes" id="UP000054324"/>
    </source>
</evidence>
<dbReference type="AlphaFoldDB" id="A0A074ZSH5"/>
<keyword evidence="2" id="KW-1185">Reference proteome</keyword>
<dbReference type="Proteomes" id="UP000054324">
    <property type="component" value="Unassembled WGS sequence"/>
</dbReference>
<reference evidence="1 2" key="1">
    <citation type="submission" date="2013-11" db="EMBL/GenBank/DDBJ databases">
        <title>Opisthorchis viverrini - life in the bile duct.</title>
        <authorList>
            <person name="Young N.D."/>
            <person name="Nagarajan N."/>
            <person name="Lin S.J."/>
            <person name="Korhonen P.K."/>
            <person name="Jex A.R."/>
            <person name="Hall R.S."/>
            <person name="Safavi-Hemami H."/>
            <person name="Kaewkong W."/>
            <person name="Bertrand D."/>
            <person name="Gao S."/>
            <person name="Seet Q."/>
            <person name="Wongkham S."/>
            <person name="Teh B.T."/>
            <person name="Wongkham C."/>
            <person name="Intapan P.M."/>
            <person name="Maleewong W."/>
            <person name="Yang X."/>
            <person name="Hu M."/>
            <person name="Wang Z."/>
            <person name="Hofmann A."/>
            <person name="Sternberg P.W."/>
            <person name="Tan P."/>
            <person name="Wang J."/>
            <person name="Gasser R.B."/>
        </authorList>
    </citation>
    <scope>NUCLEOTIDE SEQUENCE [LARGE SCALE GENOMIC DNA]</scope>
</reference>
<evidence type="ECO:0000313" key="1">
    <source>
        <dbReference type="EMBL" id="KER30076.1"/>
    </source>
</evidence>
<name>A0A074ZSH5_OPIVI</name>
<gene>
    <name evidence="1" type="ORF">T265_03443</name>
</gene>
<sequence>MTQQLLWLCRNIPVCDFDGSLPNHQMPTYPSLPVNSIALQTVLMGTEGSRQTTILLLPDKQDEQDEFNTMT</sequence>
<dbReference type="EMBL" id="KL596667">
    <property type="protein sequence ID" value="KER30076.1"/>
    <property type="molecule type" value="Genomic_DNA"/>
</dbReference>
<protein>
    <submittedName>
        <fullName evidence="1">Uncharacterized protein</fullName>
    </submittedName>
</protein>
<organism evidence="1 2">
    <name type="scientific">Opisthorchis viverrini</name>
    <name type="common">Southeast Asian liver fluke</name>
    <dbReference type="NCBI Taxonomy" id="6198"/>
    <lineage>
        <taxon>Eukaryota</taxon>
        <taxon>Metazoa</taxon>
        <taxon>Spiralia</taxon>
        <taxon>Lophotrochozoa</taxon>
        <taxon>Platyhelminthes</taxon>
        <taxon>Trematoda</taxon>
        <taxon>Digenea</taxon>
        <taxon>Opisthorchiida</taxon>
        <taxon>Opisthorchiata</taxon>
        <taxon>Opisthorchiidae</taxon>
        <taxon>Opisthorchis</taxon>
    </lineage>
</organism>
<dbReference type="KEGG" id="ovi:T265_03443"/>